<dbReference type="OrthoDB" id="423529at2"/>
<name>A0A060NM00_9BURK</name>
<dbReference type="Proteomes" id="UP000066014">
    <property type="component" value="Chromosome"/>
</dbReference>
<proteinExistence type="predicted"/>
<evidence type="ECO:0000313" key="3">
    <source>
        <dbReference type="Proteomes" id="UP000066014"/>
    </source>
</evidence>
<keyword evidence="3" id="KW-1185">Reference proteome</keyword>
<dbReference type="EMBL" id="AP014569">
    <property type="protein sequence ID" value="BAO82385.1"/>
    <property type="molecule type" value="Genomic_DNA"/>
</dbReference>
<dbReference type="KEGG" id="cbab:SMCB_0157"/>
<feature type="domain" description="DUF3616" evidence="1">
    <location>
        <begin position="23"/>
        <end position="357"/>
    </location>
</feature>
<evidence type="ECO:0000259" key="1">
    <source>
        <dbReference type="Pfam" id="PF12275"/>
    </source>
</evidence>
<protein>
    <recommendedName>
        <fullName evidence="1">DUF3616 domain-containing protein</fullName>
    </recommendedName>
</protein>
<dbReference type="HOGENOM" id="CLU_039497_0_0_4"/>
<dbReference type="AlphaFoldDB" id="A0A060NM00"/>
<dbReference type="STRING" id="1458426.SMCB_0157"/>
<accession>A0A060NM00</accession>
<sequence length="362" mass="39622">MPNTRSANAVRLEFSADCLVKTNLSGAAFTGDWLWVAGDEACGVERLRRLEPVGRETLRFGEVCDFPLADLLDLPGAPDEEADIEGMAVVDGFLWLVGSHGLKRKNAKPERSHADNARRLAKLALDGNRRLLACLPIEPDASGAPCLVRLAADGRRALRIKGDAQHNLLTRALADDPHFGPYLQIPGKDNGFDIEGLAVFGRRLLLGLRGPVLRGWSALLEIEVQARGDELRLVPLDDNGTLLRKHFLQLDGLGVRDLHFSGDDLYLLAGPTMVLNGEIRVYKWPAARLLLEANLEPVRFESALSESVVLPHGQGSNRAEAICDLPADLAGRKPSWLVLYDAPGADRREGEHTVFGDLLRHD</sequence>
<gene>
    <name evidence="2" type="ORF">SMCB_0157</name>
</gene>
<organism evidence="2 3">
    <name type="scientific">Serpentinimonas maccroryi</name>
    <dbReference type="NCBI Taxonomy" id="1458426"/>
    <lineage>
        <taxon>Bacteria</taxon>
        <taxon>Pseudomonadati</taxon>
        <taxon>Pseudomonadota</taxon>
        <taxon>Betaproteobacteria</taxon>
        <taxon>Burkholderiales</taxon>
        <taxon>Comamonadaceae</taxon>
        <taxon>Serpentinimonas</taxon>
    </lineage>
</organism>
<dbReference type="InterPro" id="IPR022060">
    <property type="entry name" value="DUF3616"/>
</dbReference>
<dbReference type="Pfam" id="PF12275">
    <property type="entry name" value="DUF3616"/>
    <property type="match status" value="1"/>
</dbReference>
<dbReference type="RefSeq" id="WP_045534358.1">
    <property type="nucleotide sequence ID" value="NZ_AP014569.1"/>
</dbReference>
<reference evidence="2 3" key="1">
    <citation type="journal article" date="2014" name="Nat. Commun.">
        <title>Physiological and genomic features of highly alkaliphilic hydrogen-utilizing Betaproteobacteria from a continental serpentinizing site.</title>
        <authorList>
            <person name="Suzuki S."/>
            <person name="Kuenen J.G."/>
            <person name="Schipper K."/>
            <person name="van der Velde S."/>
            <person name="Ishii S."/>
            <person name="Wu A."/>
            <person name="Sorokin D.Y."/>
            <person name="Tenney A."/>
            <person name="Meng X.Y."/>
            <person name="Morrill P.L."/>
            <person name="Kamagata Y."/>
            <person name="Muyzer G."/>
            <person name="Nealson K.H."/>
        </authorList>
    </citation>
    <scope>NUCLEOTIDE SEQUENCE [LARGE SCALE GENOMIC DNA]</scope>
    <source>
        <strain evidence="2 3">B1</strain>
    </source>
</reference>
<evidence type="ECO:0000313" key="2">
    <source>
        <dbReference type="EMBL" id="BAO82385.1"/>
    </source>
</evidence>